<dbReference type="PANTHER" id="PTHR10997:SF18">
    <property type="entry name" value="D-IMPORTIN 7_RANBP7"/>
    <property type="match status" value="1"/>
</dbReference>
<evidence type="ECO:0000256" key="5">
    <source>
        <dbReference type="ARBA" id="ARBA00022927"/>
    </source>
</evidence>
<dbReference type="GO" id="GO:0005829">
    <property type="term" value="C:cytosol"/>
    <property type="evidence" value="ECO:0007669"/>
    <property type="project" value="TreeGrafter"/>
</dbReference>
<keyword evidence="6" id="KW-0539">Nucleus</keyword>
<feature type="domain" description="Importin N-terminal" evidence="9">
    <location>
        <begin position="24"/>
        <end position="101"/>
    </location>
</feature>
<dbReference type="InterPro" id="IPR013598">
    <property type="entry name" value="Exportin-1/Importin-b-like"/>
</dbReference>
<dbReference type="InterPro" id="IPR001494">
    <property type="entry name" value="Importin-beta_N"/>
</dbReference>
<dbReference type="Proteomes" id="UP001145021">
    <property type="component" value="Unassembled WGS sequence"/>
</dbReference>
<dbReference type="PANTHER" id="PTHR10997">
    <property type="entry name" value="IMPORTIN-7, 8, 11"/>
    <property type="match status" value="1"/>
</dbReference>
<dbReference type="Pfam" id="PF08506">
    <property type="entry name" value="Cse1"/>
    <property type="match status" value="1"/>
</dbReference>
<dbReference type="SMART" id="SM00913">
    <property type="entry name" value="IBN_N"/>
    <property type="match status" value="1"/>
</dbReference>
<evidence type="ECO:0000313" key="10">
    <source>
        <dbReference type="EMBL" id="KAJ1643014.1"/>
    </source>
</evidence>
<evidence type="ECO:0000256" key="7">
    <source>
        <dbReference type="SAM" id="Coils"/>
    </source>
</evidence>
<keyword evidence="5" id="KW-0653">Protein transport</keyword>
<organism evidence="10 11">
    <name type="scientific">Coemansia asiatica</name>
    <dbReference type="NCBI Taxonomy" id="1052880"/>
    <lineage>
        <taxon>Eukaryota</taxon>
        <taxon>Fungi</taxon>
        <taxon>Fungi incertae sedis</taxon>
        <taxon>Zoopagomycota</taxon>
        <taxon>Kickxellomycotina</taxon>
        <taxon>Kickxellomycetes</taxon>
        <taxon>Kickxellales</taxon>
        <taxon>Kickxellaceae</taxon>
        <taxon>Coemansia</taxon>
    </lineage>
</organism>
<evidence type="ECO:0000256" key="3">
    <source>
        <dbReference type="ARBA" id="ARBA00022448"/>
    </source>
</evidence>
<dbReference type="InterPro" id="IPR011989">
    <property type="entry name" value="ARM-like"/>
</dbReference>
<feature type="region of interest" description="Disordered" evidence="8">
    <location>
        <begin position="951"/>
        <end position="985"/>
    </location>
</feature>
<dbReference type="Pfam" id="PF03810">
    <property type="entry name" value="IBN_N"/>
    <property type="match status" value="1"/>
</dbReference>
<feature type="compositionally biased region" description="Acidic residues" evidence="8">
    <location>
        <begin position="906"/>
        <end position="937"/>
    </location>
</feature>
<keyword evidence="4" id="KW-0963">Cytoplasm</keyword>
<dbReference type="InterPro" id="IPR013713">
    <property type="entry name" value="XPO2_central"/>
</dbReference>
<comment type="subcellular location">
    <subcellularLocation>
        <location evidence="2">Cytoplasm</location>
    </subcellularLocation>
    <subcellularLocation>
        <location evidence="1">Nucleus</location>
    </subcellularLocation>
</comment>
<dbReference type="SUPFAM" id="SSF48371">
    <property type="entry name" value="ARM repeat"/>
    <property type="match status" value="1"/>
</dbReference>
<evidence type="ECO:0000256" key="8">
    <source>
        <dbReference type="SAM" id="MobiDB-lite"/>
    </source>
</evidence>
<keyword evidence="7" id="KW-0175">Coiled coil</keyword>
<evidence type="ECO:0000313" key="11">
    <source>
        <dbReference type="Proteomes" id="UP001145021"/>
    </source>
</evidence>
<feature type="region of interest" description="Disordered" evidence="8">
    <location>
        <begin position="900"/>
        <end position="937"/>
    </location>
</feature>
<evidence type="ECO:0000256" key="2">
    <source>
        <dbReference type="ARBA" id="ARBA00004496"/>
    </source>
</evidence>
<feature type="coiled-coil region" evidence="7">
    <location>
        <begin position="1027"/>
        <end position="1054"/>
    </location>
</feature>
<dbReference type="Gene3D" id="1.25.10.10">
    <property type="entry name" value="Leucine-rich Repeat Variant"/>
    <property type="match status" value="1"/>
</dbReference>
<dbReference type="GO" id="GO:0031267">
    <property type="term" value="F:small GTPase binding"/>
    <property type="evidence" value="ECO:0007669"/>
    <property type="project" value="InterPro"/>
</dbReference>
<dbReference type="AlphaFoldDB" id="A0A9W8CIB2"/>
<dbReference type="GO" id="GO:0005635">
    <property type="term" value="C:nuclear envelope"/>
    <property type="evidence" value="ECO:0007669"/>
    <property type="project" value="TreeGrafter"/>
</dbReference>
<accession>A0A9W8CIB2</accession>
<evidence type="ECO:0000256" key="4">
    <source>
        <dbReference type="ARBA" id="ARBA00022490"/>
    </source>
</evidence>
<dbReference type="GO" id="GO:0006606">
    <property type="term" value="P:protein import into nucleus"/>
    <property type="evidence" value="ECO:0007669"/>
    <property type="project" value="TreeGrafter"/>
</dbReference>
<evidence type="ECO:0000256" key="6">
    <source>
        <dbReference type="ARBA" id="ARBA00023242"/>
    </source>
</evidence>
<comment type="caution">
    <text evidence="10">The sequence shown here is derived from an EMBL/GenBank/DDBJ whole genome shotgun (WGS) entry which is preliminary data.</text>
</comment>
<dbReference type="PROSITE" id="PS50166">
    <property type="entry name" value="IMPORTIN_B_NT"/>
    <property type="match status" value="1"/>
</dbReference>
<feature type="compositionally biased region" description="Acidic residues" evidence="8">
    <location>
        <begin position="960"/>
        <end position="985"/>
    </location>
</feature>
<dbReference type="EMBL" id="JANBOH010000306">
    <property type="protein sequence ID" value="KAJ1643014.1"/>
    <property type="molecule type" value="Genomic_DNA"/>
</dbReference>
<dbReference type="InterPro" id="IPR016024">
    <property type="entry name" value="ARM-type_fold"/>
</dbReference>
<name>A0A9W8CIB2_9FUNG</name>
<sequence>MDLQTLVNFFNSTLHQDPEVRQSAEQQLQQLETHDGFLSILLQMISSPDLSLGTKQAASIYFKNRIRRSWLGTQRANDQHAPIGENDRSVTKDNILAGIYAAPQTIKLQLTECLGVILKHDFPEKWPQFIVHIKELLHAQEAQKVYTGLLALLEVIKVYRFSVTKREIIEEIAKELFPQVQKISEQAVESNDELAMRMAWASFKSYYNCIQAGLPLAFQEPGNLVAWGTSFIKMIEKPVAFDKESIDEEAAKEPIWKAKKWAIRSVNRLYGRYGNPALLPGASTKQFGAFAKLFTSNFLPQILQVYLKQIEGYTTGQVWMSVRIRGLVSMLLSDCVKEKSAWKLLKPHAEGIVSHFIFPQLCFSESDQELWEDNPVEYVQKRIDPIDDFGSANIAASNLLIDLAVDRKKATLAPILSFINGILANYSQSPVESRDPRAKDGALAMMGVLAGTLCSRKSPIFNTLPEFLLTHVIPEFSSKYGFLRARALDTYCRYSSIGFSDAQITRGIFESVLGLLNDSQLPVRVHAALALQPMIENEMVRDLLASHLPQVMQVFLNLTNEIDSDTISHVVEEFVEVFADRMSPFAVELGQQLCDTFMRVMGEVSANAPDMSSGEVDEFSEKTMAAMGVLKTLGTLVLNLDSSPEVVYKLEEVIFPVVRFVLEQRIVDLYDEVYEILDCCMFAVKAVSPNAWGLFTSIYNSFKNDGIDFIEEMLPSLDNYVTFGIDVVASNIEVQAHFFDIIETVMKSDRVGENDRICACRLMEAIMLHGRGKVDGMIPGFVSLAAAYLLVSDAIETSAFLVYTLEVILNALHYNPVITLSVLEQYKWTEGIFTRLMQSVSRFSRVNDKKLLILGLTSVLTVPVEQLPASLQSGLPQLFEGILQTFRTLSQAIESRDALEKVYQDSDSDSDDEGFEWDENDDDDEFGGIAEGDDDDIDDLENEYLKHLSSQASKALAGGDDLDNDNDDGFGSDDEESDENLEEEFSLETPLDNINAYTHLQEKLSEMQATNTAAYNVVVQSLNPENSQFLQSLIEEANKQRVEQQQKQAQLAANGTQQ</sequence>
<protein>
    <submittedName>
        <fullName evidence="10">Nonsense-mediated mRNA decay protein 5</fullName>
    </submittedName>
</protein>
<keyword evidence="3" id="KW-0813">Transport</keyword>
<reference evidence="10" key="1">
    <citation type="submission" date="2022-07" db="EMBL/GenBank/DDBJ databases">
        <title>Phylogenomic reconstructions and comparative analyses of Kickxellomycotina fungi.</title>
        <authorList>
            <person name="Reynolds N.K."/>
            <person name="Stajich J.E."/>
            <person name="Barry K."/>
            <person name="Grigoriev I.V."/>
            <person name="Crous P."/>
            <person name="Smith M.E."/>
        </authorList>
    </citation>
    <scope>NUCLEOTIDE SEQUENCE</scope>
    <source>
        <strain evidence="10">NBRC 105413</strain>
    </source>
</reference>
<proteinExistence type="predicted"/>
<evidence type="ECO:0000256" key="1">
    <source>
        <dbReference type="ARBA" id="ARBA00004123"/>
    </source>
</evidence>
<keyword evidence="11" id="KW-1185">Reference proteome</keyword>
<evidence type="ECO:0000259" key="9">
    <source>
        <dbReference type="PROSITE" id="PS50166"/>
    </source>
</evidence>
<dbReference type="Pfam" id="PF08389">
    <property type="entry name" value="Xpo1"/>
    <property type="match status" value="1"/>
</dbReference>
<gene>
    <name evidence="10" type="primary">NMD5</name>
    <name evidence="10" type="ORF">LPJ64_005169</name>
</gene>